<evidence type="ECO:0000313" key="1">
    <source>
        <dbReference type="EMBL" id="TWF80304.1"/>
    </source>
</evidence>
<dbReference type="RefSeq" id="WP_147259006.1">
    <property type="nucleotide sequence ID" value="NZ_VIWU01000001.1"/>
</dbReference>
<proteinExistence type="predicted"/>
<comment type="caution">
    <text evidence="1">The sequence shown here is derived from an EMBL/GenBank/DDBJ whole genome shotgun (WGS) entry which is preliminary data.</text>
</comment>
<organism evidence="1 2">
    <name type="scientific">Pseudonocardia hierapolitana</name>
    <dbReference type="NCBI Taxonomy" id="1128676"/>
    <lineage>
        <taxon>Bacteria</taxon>
        <taxon>Bacillati</taxon>
        <taxon>Actinomycetota</taxon>
        <taxon>Actinomycetes</taxon>
        <taxon>Pseudonocardiales</taxon>
        <taxon>Pseudonocardiaceae</taxon>
        <taxon>Pseudonocardia</taxon>
    </lineage>
</organism>
<keyword evidence="2" id="KW-1185">Reference proteome</keyword>
<dbReference type="AlphaFoldDB" id="A0A561SZJ9"/>
<dbReference type="InterPro" id="IPR036737">
    <property type="entry name" value="OmpA-like_sf"/>
</dbReference>
<dbReference type="EMBL" id="VIWU01000001">
    <property type="protein sequence ID" value="TWF80304.1"/>
    <property type="molecule type" value="Genomic_DNA"/>
</dbReference>
<dbReference type="OrthoDB" id="3254756at2"/>
<protein>
    <recommendedName>
        <fullName evidence="3">OmpA family protein</fullName>
    </recommendedName>
</protein>
<dbReference type="SUPFAM" id="SSF103088">
    <property type="entry name" value="OmpA-like"/>
    <property type="match status" value="1"/>
</dbReference>
<reference evidence="1 2" key="1">
    <citation type="submission" date="2019-06" db="EMBL/GenBank/DDBJ databases">
        <title>Sequencing the genomes of 1000 actinobacteria strains.</title>
        <authorList>
            <person name="Klenk H.-P."/>
        </authorList>
    </citation>
    <scope>NUCLEOTIDE SEQUENCE [LARGE SCALE GENOMIC DNA]</scope>
    <source>
        <strain evidence="1 2">DSM 45671</strain>
    </source>
</reference>
<evidence type="ECO:0000313" key="2">
    <source>
        <dbReference type="Proteomes" id="UP000321261"/>
    </source>
</evidence>
<gene>
    <name evidence="1" type="ORF">FHX44_116247</name>
</gene>
<evidence type="ECO:0008006" key="3">
    <source>
        <dbReference type="Google" id="ProtNLM"/>
    </source>
</evidence>
<accession>A0A561SZJ9</accession>
<name>A0A561SZJ9_9PSEU</name>
<dbReference type="Proteomes" id="UP000321261">
    <property type="component" value="Unassembled WGS sequence"/>
</dbReference>
<dbReference type="Gene3D" id="3.30.1330.60">
    <property type="entry name" value="OmpA-like domain"/>
    <property type="match status" value="1"/>
</dbReference>
<sequence length="381" mass="39176">MPALLLALIAALTACTPTPDGDLRGRATTIVVAHHANELAPLLAGPELDTLQAAASEPDTDDVVAYVVAAGNPEVEVVDLEPRRPNGRIERGPRIDALVDERLAALQQAVDRAAANGMDVDLLRALAVAATTNAATIIVLTSGLSTTDPLDLRVTGWDRDPAGLARDLHERRLLPDLSGRTVVISGLGRTAGAQPALGVRELAQLRDIWMAVCGAAGGTCRVDESVRPAAPPVSRLLPPVVAVPAVSSSRGPDGVERVEMPAPALFAPDSCALADPAAAQGVLAPVAARVTSGGFAVSISGRTAPVGPGDGIELSTCRAHAAADLLRRLGVPAHAITEIRGDGALLDPPDAAFDEAGSPDPTRLAALRRVVFTLVPLKEVR</sequence>